<keyword evidence="9" id="KW-1185">Reference proteome</keyword>
<comment type="cofactor">
    <cofactor evidence="1">
        <name>Fe(3+)</name>
        <dbReference type="ChEBI" id="CHEBI:29034"/>
    </cofactor>
</comment>
<gene>
    <name evidence="8" type="ORF">GCM10009839_09990</name>
</gene>
<evidence type="ECO:0000256" key="5">
    <source>
        <dbReference type="ARBA" id="ARBA00023002"/>
    </source>
</evidence>
<evidence type="ECO:0000259" key="7">
    <source>
        <dbReference type="PROSITE" id="PS00083"/>
    </source>
</evidence>
<keyword evidence="5" id="KW-0560">Oxidoreductase</keyword>
<dbReference type="InterPro" id="IPR015889">
    <property type="entry name" value="Intradiol_dOase_core"/>
</dbReference>
<evidence type="ECO:0000313" key="9">
    <source>
        <dbReference type="Proteomes" id="UP001500751"/>
    </source>
</evidence>
<organism evidence="8 9">
    <name type="scientific">Catenulispora yoronensis</name>
    <dbReference type="NCBI Taxonomy" id="450799"/>
    <lineage>
        <taxon>Bacteria</taxon>
        <taxon>Bacillati</taxon>
        <taxon>Actinomycetota</taxon>
        <taxon>Actinomycetes</taxon>
        <taxon>Catenulisporales</taxon>
        <taxon>Catenulisporaceae</taxon>
        <taxon>Catenulispora</taxon>
    </lineage>
</organism>
<accession>A0ABN2TQ03</accession>
<keyword evidence="4" id="KW-0223">Dioxygenase</keyword>
<dbReference type="Gene3D" id="2.60.130.10">
    <property type="entry name" value="Aromatic compound dioxygenase"/>
    <property type="match status" value="1"/>
</dbReference>
<protein>
    <submittedName>
        <fullName evidence="8">Hydroxyquinol 1,2-dioxygenase</fullName>
    </submittedName>
</protein>
<dbReference type="Pfam" id="PF04444">
    <property type="entry name" value="Dioxygenase_N"/>
    <property type="match status" value="1"/>
</dbReference>
<evidence type="ECO:0000256" key="4">
    <source>
        <dbReference type="ARBA" id="ARBA00022964"/>
    </source>
</evidence>
<dbReference type="Proteomes" id="UP001500751">
    <property type="component" value="Unassembled WGS sequence"/>
</dbReference>
<dbReference type="SUPFAM" id="SSF49482">
    <property type="entry name" value="Aromatic compound dioxygenase"/>
    <property type="match status" value="1"/>
</dbReference>
<sequence>MATWKGVYVDSDQAVQDSFAGAADPRLREIMQAVTRHLHALVREVRLTQAEWEQTIGFLTGVGQMCDATRQEFVLLSDVLGVSMLVETLNSHGHGTEATVLGPFHMTTSPPRELGASIDELGVGTPCVVVGTVTGPEGEELAGASVDVWQCSADGFYDVQQPDRQPPGNGRGLFDTDAQGAFWFRTVVPSHYPIPTDGPVGAMLAATGRYPYRPAHIHFIVSAPGHESLTTHMFVADSPYIDSDAVFAVKRSLIRPFVVCDDAESARRYGVDMPFRMARFDIRLG</sequence>
<feature type="domain" description="Intradiol ring-cleavage dioxygenases" evidence="7">
    <location>
        <begin position="129"/>
        <end position="157"/>
    </location>
</feature>
<dbReference type="InterPro" id="IPR050770">
    <property type="entry name" value="Intradiol_RC_Dioxygenase"/>
</dbReference>
<evidence type="ECO:0000256" key="2">
    <source>
        <dbReference type="ARBA" id="ARBA00007825"/>
    </source>
</evidence>
<proteinExistence type="inferred from homology"/>
<dbReference type="EMBL" id="BAAAQN010000004">
    <property type="protein sequence ID" value="GAA2016421.1"/>
    <property type="molecule type" value="Genomic_DNA"/>
</dbReference>
<keyword evidence="6" id="KW-0408">Iron</keyword>
<dbReference type="Pfam" id="PF00775">
    <property type="entry name" value="Dioxygenase_C"/>
    <property type="match status" value="1"/>
</dbReference>
<evidence type="ECO:0000256" key="3">
    <source>
        <dbReference type="ARBA" id="ARBA00022723"/>
    </source>
</evidence>
<evidence type="ECO:0000256" key="6">
    <source>
        <dbReference type="ARBA" id="ARBA00023004"/>
    </source>
</evidence>
<comment type="similarity">
    <text evidence="2">Belongs to the intradiol ring-cleavage dioxygenase family.</text>
</comment>
<dbReference type="InterPro" id="IPR000627">
    <property type="entry name" value="Intradiol_dOase_C"/>
</dbReference>
<evidence type="ECO:0000313" key="8">
    <source>
        <dbReference type="EMBL" id="GAA2016421.1"/>
    </source>
</evidence>
<name>A0ABN2TQ03_9ACTN</name>
<dbReference type="PROSITE" id="PS00083">
    <property type="entry name" value="INTRADIOL_DIOXYGENAS"/>
    <property type="match status" value="1"/>
</dbReference>
<reference evidence="9" key="1">
    <citation type="journal article" date="2019" name="Int. J. Syst. Evol. Microbiol.">
        <title>The Global Catalogue of Microorganisms (GCM) 10K type strain sequencing project: providing services to taxonomists for standard genome sequencing and annotation.</title>
        <authorList>
            <consortium name="The Broad Institute Genomics Platform"/>
            <consortium name="The Broad Institute Genome Sequencing Center for Infectious Disease"/>
            <person name="Wu L."/>
            <person name="Ma J."/>
        </authorList>
    </citation>
    <scope>NUCLEOTIDE SEQUENCE [LARGE SCALE GENOMIC DNA]</scope>
    <source>
        <strain evidence="9">JCM 16014</strain>
    </source>
</reference>
<comment type="caution">
    <text evidence="8">The sequence shown here is derived from an EMBL/GenBank/DDBJ whole genome shotgun (WGS) entry which is preliminary data.</text>
</comment>
<evidence type="ECO:0000256" key="1">
    <source>
        <dbReference type="ARBA" id="ARBA00001965"/>
    </source>
</evidence>
<dbReference type="PANTHER" id="PTHR33711">
    <property type="entry name" value="DIOXYGENASE, PUTATIVE (AFU_ORTHOLOGUE AFUA_2G02910)-RELATED"/>
    <property type="match status" value="1"/>
</dbReference>
<dbReference type="PANTHER" id="PTHR33711:SF7">
    <property type="entry name" value="INTRADIOL RING-CLEAVAGE DIOXYGENASES DOMAIN-CONTAINING PROTEIN-RELATED"/>
    <property type="match status" value="1"/>
</dbReference>
<dbReference type="InterPro" id="IPR007535">
    <property type="entry name" value="Catechol_dOase_N"/>
</dbReference>
<keyword evidence="3" id="KW-0479">Metal-binding</keyword>